<dbReference type="Pfam" id="PF01546">
    <property type="entry name" value="Peptidase_M20"/>
    <property type="match status" value="1"/>
</dbReference>
<dbReference type="InterPro" id="IPR050072">
    <property type="entry name" value="Peptidase_M20A"/>
</dbReference>
<keyword evidence="8" id="KW-0482">Metalloprotease</keyword>
<dbReference type="EC" id="3.4.13.-" evidence="9"/>
<evidence type="ECO:0000256" key="4">
    <source>
        <dbReference type="ARBA" id="ARBA00022723"/>
    </source>
</evidence>
<keyword evidence="6" id="KW-0862">Zinc</keyword>
<evidence type="ECO:0000313" key="9">
    <source>
        <dbReference type="EMBL" id="HIQ61196.1"/>
    </source>
</evidence>
<comment type="caution">
    <text evidence="9">The sequence shown here is derived from an EMBL/GenBank/DDBJ whole genome shotgun (WGS) entry which is preliminary data.</text>
</comment>
<evidence type="ECO:0000256" key="7">
    <source>
        <dbReference type="ARBA" id="ARBA00022997"/>
    </source>
</evidence>
<dbReference type="EMBL" id="DVFO01000064">
    <property type="protein sequence ID" value="HIQ61196.1"/>
    <property type="molecule type" value="Genomic_DNA"/>
</dbReference>
<reference evidence="9" key="2">
    <citation type="journal article" date="2021" name="PeerJ">
        <title>Extensive microbial diversity within the chicken gut microbiome revealed by metagenomics and culture.</title>
        <authorList>
            <person name="Gilroy R."/>
            <person name="Ravi A."/>
            <person name="Getino M."/>
            <person name="Pursley I."/>
            <person name="Horton D.L."/>
            <person name="Alikhan N.F."/>
            <person name="Baker D."/>
            <person name="Gharbi K."/>
            <person name="Hall N."/>
            <person name="Watson M."/>
            <person name="Adriaenssens E.M."/>
            <person name="Foster-Nyarko E."/>
            <person name="Jarju S."/>
            <person name="Secka A."/>
            <person name="Antonio M."/>
            <person name="Oren A."/>
            <person name="Chaudhuri R.R."/>
            <person name="La Ragione R."/>
            <person name="Hildebrand F."/>
            <person name="Pallen M.J."/>
        </authorList>
    </citation>
    <scope>NUCLEOTIDE SEQUENCE</scope>
    <source>
        <strain evidence="9">ChiGjej2B2-12916</strain>
    </source>
</reference>
<dbReference type="InterPro" id="IPR010964">
    <property type="entry name" value="M20A_pepV-rel"/>
</dbReference>
<proteinExistence type="inferred from homology"/>
<dbReference type="Gene3D" id="3.40.630.10">
    <property type="entry name" value="Zn peptidases"/>
    <property type="match status" value="1"/>
</dbReference>
<evidence type="ECO:0000256" key="3">
    <source>
        <dbReference type="ARBA" id="ARBA00022670"/>
    </source>
</evidence>
<dbReference type="AlphaFoldDB" id="A0A9D0YS30"/>
<keyword evidence="4" id="KW-0479">Metal-binding</keyword>
<dbReference type="SUPFAM" id="SSF55031">
    <property type="entry name" value="Bacterial exopeptidase dimerisation domain"/>
    <property type="match status" value="1"/>
</dbReference>
<dbReference type="PANTHER" id="PTHR43808:SF31">
    <property type="entry name" value="N-ACETYL-L-CITRULLINE DEACETYLASE"/>
    <property type="match status" value="1"/>
</dbReference>
<evidence type="ECO:0000256" key="6">
    <source>
        <dbReference type="ARBA" id="ARBA00022833"/>
    </source>
</evidence>
<dbReference type="GO" id="GO:0006508">
    <property type="term" value="P:proteolysis"/>
    <property type="evidence" value="ECO:0007669"/>
    <property type="project" value="UniProtKB-KW"/>
</dbReference>
<dbReference type="GO" id="GO:0008777">
    <property type="term" value="F:acetylornithine deacetylase activity"/>
    <property type="evidence" value="ECO:0007669"/>
    <property type="project" value="TreeGrafter"/>
</dbReference>
<name>A0A9D0YS30_9FIRM</name>
<evidence type="ECO:0000313" key="10">
    <source>
        <dbReference type="Proteomes" id="UP000886879"/>
    </source>
</evidence>
<evidence type="ECO:0000256" key="2">
    <source>
        <dbReference type="ARBA" id="ARBA00006247"/>
    </source>
</evidence>
<gene>
    <name evidence="9" type="ORF">IAD31_06335</name>
</gene>
<dbReference type="GO" id="GO:0008270">
    <property type="term" value="F:zinc ion binding"/>
    <property type="evidence" value="ECO:0007669"/>
    <property type="project" value="InterPro"/>
</dbReference>
<dbReference type="GO" id="GO:0008237">
    <property type="term" value="F:metallopeptidase activity"/>
    <property type="evidence" value="ECO:0007669"/>
    <property type="project" value="UniProtKB-KW"/>
</dbReference>
<sequence length="467" mass="50006">MYREQLEAYFQDKQDMLVDAVCRLVSIDSVEGEPAPGAPFGPGPAAALEEGLKLAQEWGLITTNHEGYVGTADLCDKEDALHILGHLDVVAPGEGWTVTQPYQPKVVDGLIYGRGTDDDKGPVVASLLAMKAVKDLGVPLKSNCRLIMGTNEESGSGDIAWYFARHPFAPATFSPDSGYPVINTEKGGLKPTFTRSWPVQEALPRVKWLHGGFRINVLPGDAEAAVEGLTLHDVHPFARDITARTGITFTCTSQDGCTVIHAKGEGSHAAWPEGGNNAVTGLIALLCALPLAEGPCKEALNQLNTLLPHGDYHGRALGIAQSEPIAGDLTVAFTLLEVTETGLTGRFDSRVPLCATKENCENVARAAFEQSGFTFEGEQEEAHHTPADSPFVQTLLKRYEEYTGQKGECLSTGGGTYVHEIPGGVAFGCTMPGFDTHLHGADERVKIADLMLSAKLFAHIILDMCAE</sequence>
<organism evidence="9 10">
    <name type="scientific">Candidatus Enterenecus faecium</name>
    <dbReference type="NCBI Taxonomy" id="2840780"/>
    <lineage>
        <taxon>Bacteria</taxon>
        <taxon>Bacillati</taxon>
        <taxon>Bacillota</taxon>
        <taxon>Clostridia</taxon>
        <taxon>Eubacteriales</taxon>
        <taxon>Candidatus Enterenecus</taxon>
    </lineage>
</organism>
<dbReference type="Gene3D" id="3.30.70.360">
    <property type="match status" value="2"/>
</dbReference>
<dbReference type="PANTHER" id="PTHR43808">
    <property type="entry name" value="ACETYLORNITHINE DEACETYLASE"/>
    <property type="match status" value="1"/>
</dbReference>
<keyword evidence="5 9" id="KW-0378">Hydrolase</keyword>
<dbReference type="NCBIfam" id="TIGR01887">
    <property type="entry name" value="dipeptidaselike"/>
    <property type="match status" value="1"/>
</dbReference>
<dbReference type="InterPro" id="IPR002933">
    <property type="entry name" value="Peptidase_M20"/>
</dbReference>
<comment type="cofactor">
    <cofactor evidence="1">
        <name>Zn(2+)</name>
        <dbReference type="ChEBI" id="CHEBI:29105"/>
    </cofactor>
</comment>
<keyword evidence="7 9" id="KW-0224">Dipeptidase</keyword>
<dbReference type="GO" id="GO:0016805">
    <property type="term" value="F:dipeptidase activity"/>
    <property type="evidence" value="ECO:0007669"/>
    <property type="project" value="UniProtKB-KW"/>
</dbReference>
<dbReference type="InterPro" id="IPR036264">
    <property type="entry name" value="Bact_exopeptidase_dim_dom"/>
</dbReference>
<keyword evidence="3" id="KW-0645">Protease</keyword>
<comment type="similarity">
    <text evidence="2">Belongs to the peptidase M20A family.</text>
</comment>
<dbReference type="SUPFAM" id="SSF53187">
    <property type="entry name" value="Zn-dependent exopeptidases"/>
    <property type="match status" value="1"/>
</dbReference>
<evidence type="ECO:0000256" key="8">
    <source>
        <dbReference type="ARBA" id="ARBA00023049"/>
    </source>
</evidence>
<evidence type="ECO:0000256" key="5">
    <source>
        <dbReference type="ARBA" id="ARBA00022801"/>
    </source>
</evidence>
<dbReference type="GO" id="GO:0006526">
    <property type="term" value="P:L-arginine biosynthetic process"/>
    <property type="evidence" value="ECO:0007669"/>
    <property type="project" value="TreeGrafter"/>
</dbReference>
<accession>A0A9D0YS30</accession>
<dbReference type="Proteomes" id="UP000886879">
    <property type="component" value="Unassembled WGS sequence"/>
</dbReference>
<reference evidence="9" key="1">
    <citation type="submission" date="2020-10" db="EMBL/GenBank/DDBJ databases">
        <authorList>
            <person name="Gilroy R."/>
        </authorList>
    </citation>
    <scope>NUCLEOTIDE SEQUENCE</scope>
    <source>
        <strain evidence="9">ChiGjej2B2-12916</strain>
    </source>
</reference>
<protein>
    <submittedName>
        <fullName evidence="9">Sapep family Mn(2+)-dependent dipeptidase</fullName>
        <ecNumber evidence="9">3.4.13.-</ecNumber>
    </submittedName>
</protein>
<evidence type="ECO:0000256" key="1">
    <source>
        <dbReference type="ARBA" id="ARBA00001947"/>
    </source>
</evidence>